<dbReference type="Proteomes" id="UP000807469">
    <property type="component" value="Unassembled WGS sequence"/>
</dbReference>
<comment type="caution">
    <text evidence="2">The sequence shown here is derived from an EMBL/GenBank/DDBJ whole genome shotgun (WGS) entry which is preliminary data.</text>
</comment>
<feature type="compositionally biased region" description="Polar residues" evidence="1">
    <location>
        <begin position="53"/>
        <end position="63"/>
    </location>
</feature>
<sequence length="328" mass="35778">MRYLSSLPLPRRARSPGRPSDQRSQPTTCILSLTSVTVSMASTAPAGMDIDTSPLSDLSNSNGVPFPSSKRTHSLLRATPSLSQCSSEHDEQNSDTCGSNNTSDPDFNPPRKRTRTSAISSPSRPRSQRCSSSPPRVSLPSVHLSGSSTPLPLPAAPSCIDLMAMKPIPSTRSSPWRRRRMIPGEQQVLLHLYRTLVYGLEVRHEQTTAIDEATIDKTRLDVQDALLAQHLRTYLLANGAAAHTLVVDANAIAQEGRPKAELDDSGAMLIDDDSETTTTHTHTVLSYPQLVATLHIRRYLHPRRPSTKPKRPSPGILASKLSQSISFD</sequence>
<feature type="region of interest" description="Disordered" evidence="1">
    <location>
        <begin position="1"/>
        <end position="29"/>
    </location>
</feature>
<feature type="region of interest" description="Disordered" evidence="1">
    <location>
        <begin position="51"/>
        <end position="150"/>
    </location>
</feature>
<dbReference type="OrthoDB" id="3068366at2759"/>
<dbReference type="EMBL" id="MU155581">
    <property type="protein sequence ID" value="KAF9472085.1"/>
    <property type="molecule type" value="Genomic_DNA"/>
</dbReference>
<name>A0A9P5YQZ0_9AGAR</name>
<evidence type="ECO:0000313" key="2">
    <source>
        <dbReference type="EMBL" id="KAF9472085.1"/>
    </source>
</evidence>
<dbReference type="AlphaFoldDB" id="A0A9P5YQZ0"/>
<evidence type="ECO:0000256" key="1">
    <source>
        <dbReference type="SAM" id="MobiDB-lite"/>
    </source>
</evidence>
<protein>
    <submittedName>
        <fullName evidence="2">Uncharacterized protein</fullName>
    </submittedName>
</protein>
<gene>
    <name evidence="2" type="ORF">BDN70DRAFT_887422</name>
</gene>
<keyword evidence="3" id="KW-1185">Reference proteome</keyword>
<organism evidence="2 3">
    <name type="scientific">Pholiota conissans</name>
    <dbReference type="NCBI Taxonomy" id="109636"/>
    <lineage>
        <taxon>Eukaryota</taxon>
        <taxon>Fungi</taxon>
        <taxon>Dikarya</taxon>
        <taxon>Basidiomycota</taxon>
        <taxon>Agaricomycotina</taxon>
        <taxon>Agaricomycetes</taxon>
        <taxon>Agaricomycetidae</taxon>
        <taxon>Agaricales</taxon>
        <taxon>Agaricineae</taxon>
        <taxon>Strophariaceae</taxon>
        <taxon>Pholiota</taxon>
    </lineage>
</organism>
<accession>A0A9P5YQZ0</accession>
<feature type="region of interest" description="Disordered" evidence="1">
    <location>
        <begin position="302"/>
        <end position="328"/>
    </location>
</feature>
<feature type="compositionally biased region" description="Polar residues" evidence="1">
    <location>
        <begin position="94"/>
        <end position="105"/>
    </location>
</feature>
<evidence type="ECO:0000313" key="3">
    <source>
        <dbReference type="Proteomes" id="UP000807469"/>
    </source>
</evidence>
<reference evidence="2" key="1">
    <citation type="submission" date="2020-11" db="EMBL/GenBank/DDBJ databases">
        <authorList>
            <consortium name="DOE Joint Genome Institute"/>
            <person name="Ahrendt S."/>
            <person name="Riley R."/>
            <person name="Andreopoulos W."/>
            <person name="Labutti K."/>
            <person name="Pangilinan J."/>
            <person name="Ruiz-Duenas F.J."/>
            <person name="Barrasa J.M."/>
            <person name="Sanchez-Garcia M."/>
            <person name="Camarero S."/>
            <person name="Miyauchi S."/>
            <person name="Serrano A."/>
            <person name="Linde D."/>
            <person name="Babiker R."/>
            <person name="Drula E."/>
            <person name="Ayuso-Fernandez I."/>
            <person name="Pacheco R."/>
            <person name="Padilla G."/>
            <person name="Ferreira P."/>
            <person name="Barriuso J."/>
            <person name="Kellner H."/>
            <person name="Castanera R."/>
            <person name="Alfaro M."/>
            <person name="Ramirez L."/>
            <person name="Pisabarro A.G."/>
            <person name="Kuo A."/>
            <person name="Tritt A."/>
            <person name="Lipzen A."/>
            <person name="He G."/>
            <person name="Yan M."/>
            <person name="Ng V."/>
            <person name="Cullen D."/>
            <person name="Martin F."/>
            <person name="Rosso M.-N."/>
            <person name="Henrissat B."/>
            <person name="Hibbett D."/>
            <person name="Martinez A.T."/>
            <person name="Grigoriev I.V."/>
        </authorList>
    </citation>
    <scope>NUCLEOTIDE SEQUENCE</scope>
    <source>
        <strain evidence="2">CIRM-BRFM 674</strain>
    </source>
</reference>
<feature type="compositionally biased region" description="Low complexity" evidence="1">
    <location>
        <begin position="120"/>
        <end position="150"/>
    </location>
</feature>
<feature type="compositionally biased region" description="Basic residues" evidence="1">
    <location>
        <begin position="302"/>
        <end position="311"/>
    </location>
</feature>
<proteinExistence type="predicted"/>